<dbReference type="AlphaFoldDB" id="A0A7R9MEF4"/>
<accession>A0A7R9MEF4</accession>
<dbReference type="InterPro" id="IPR015915">
    <property type="entry name" value="Kelch-typ_b-propeller"/>
</dbReference>
<dbReference type="PANTHER" id="PTHR46344:SF27">
    <property type="entry name" value="KELCH REPEAT SUPERFAMILY PROTEIN"/>
    <property type="match status" value="1"/>
</dbReference>
<gene>
    <name evidence="3" type="ORF">ONB1V03_LOCUS14320</name>
</gene>
<dbReference type="PRINTS" id="PR00501">
    <property type="entry name" value="KELCHREPEAT"/>
</dbReference>
<keyword evidence="4" id="KW-1185">Reference proteome</keyword>
<dbReference type="OrthoDB" id="191037at2759"/>
<evidence type="ECO:0000256" key="2">
    <source>
        <dbReference type="ARBA" id="ARBA00022737"/>
    </source>
</evidence>
<sequence>MAGKVYIVGGFNVCSHLFSLSLMYGLIGSEVLSNAEVYDPSVNEWTLITQMERPRSGVQLVAFDDQYLFAIGGNDGTARQTSLERYDPKTRGWTLMTDMSTPRSNFASVVLENQIYVIGGFNGTTTIADVEAYNPMTNSWQEMWRMAQHKSALSACVVSQLSNSRAYTWLRRELIDNSTQPESTRSQCSLRRPIIPTV</sequence>
<protein>
    <submittedName>
        <fullName evidence="3">Uncharacterized protein</fullName>
    </submittedName>
</protein>
<dbReference type="InterPro" id="IPR006652">
    <property type="entry name" value="Kelch_1"/>
</dbReference>
<dbReference type="Proteomes" id="UP000728032">
    <property type="component" value="Unassembled WGS sequence"/>
</dbReference>
<dbReference type="Pfam" id="PF01344">
    <property type="entry name" value="Kelch_1"/>
    <property type="match status" value="3"/>
</dbReference>
<keyword evidence="1" id="KW-0880">Kelch repeat</keyword>
<dbReference type="EMBL" id="OC928322">
    <property type="protein sequence ID" value="CAD7657695.1"/>
    <property type="molecule type" value="Genomic_DNA"/>
</dbReference>
<dbReference type="PANTHER" id="PTHR46344">
    <property type="entry name" value="OS02G0202900 PROTEIN"/>
    <property type="match status" value="1"/>
</dbReference>
<evidence type="ECO:0000256" key="1">
    <source>
        <dbReference type="ARBA" id="ARBA00022441"/>
    </source>
</evidence>
<dbReference type="SMART" id="SM00612">
    <property type="entry name" value="Kelch"/>
    <property type="match status" value="3"/>
</dbReference>
<evidence type="ECO:0000313" key="4">
    <source>
        <dbReference type="Proteomes" id="UP000728032"/>
    </source>
</evidence>
<name>A0A7R9MEF4_9ACAR</name>
<dbReference type="Gene3D" id="2.120.10.80">
    <property type="entry name" value="Kelch-type beta propeller"/>
    <property type="match status" value="1"/>
</dbReference>
<dbReference type="SUPFAM" id="SSF117281">
    <property type="entry name" value="Kelch motif"/>
    <property type="match status" value="1"/>
</dbReference>
<organism evidence="3">
    <name type="scientific">Oppiella nova</name>
    <dbReference type="NCBI Taxonomy" id="334625"/>
    <lineage>
        <taxon>Eukaryota</taxon>
        <taxon>Metazoa</taxon>
        <taxon>Ecdysozoa</taxon>
        <taxon>Arthropoda</taxon>
        <taxon>Chelicerata</taxon>
        <taxon>Arachnida</taxon>
        <taxon>Acari</taxon>
        <taxon>Acariformes</taxon>
        <taxon>Sarcoptiformes</taxon>
        <taxon>Oribatida</taxon>
        <taxon>Brachypylina</taxon>
        <taxon>Oppioidea</taxon>
        <taxon>Oppiidae</taxon>
        <taxon>Oppiella</taxon>
    </lineage>
</organism>
<proteinExistence type="predicted"/>
<dbReference type="EMBL" id="CAJPVJ010013497">
    <property type="protein sequence ID" value="CAG2174881.1"/>
    <property type="molecule type" value="Genomic_DNA"/>
</dbReference>
<evidence type="ECO:0000313" key="3">
    <source>
        <dbReference type="EMBL" id="CAD7657695.1"/>
    </source>
</evidence>
<reference evidence="3" key="1">
    <citation type="submission" date="2020-11" db="EMBL/GenBank/DDBJ databases">
        <authorList>
            <person name="Tran Van P."/>
        </authorList>
    </citation>
    <scope>NUCLEOTIDE SEQUENCE</scope>
</reference>
<keyword evidence="2" id="KW-0677">Repeat</keyword>